<keyword evidence="4" id="KW-0547">Nucleotide-binding</keyword>
<dbReference type="InterPro" id="IPR036890">
    <property type="entry name" value="HATPase_C_sf"/>
</dbReference>
<dbReference type="Pfam" id="PF02518">
    <property type="entry name" value="HATPase_c"/>
    <property type="match status" value="1"/>
</dbReference>
<accession>A0A7X9FU85</accession>
<dbReference type="Proteomes" id="UP000524246">
    <property type="component" value="Unassembled WGS sequence"/>
</dbReference>
<keyword evidence="5" id="KW-0067">ATP-binding</keyword>
<comment type="caution">
    <text evidence="10">The sequence shown here is derived from an EMBL/GenBank/DDBJ whole genome shotgun (WGS) entry which is preliminary data.</text>
</comment>
<evidence type="ECO:0000259" key="9">
    <source>
        <dbReference type="Pfam" id="PF02518"/>
    </source>
</evidence>
<dbReference type="GO" id="GO:0006265">
    <property type="term" value="P:DNA topological change"/>
    <property type="evidence" value="ECO:0007669"/>
    <property type="project" value="TreeGrafter"/>
</dbReference>
<gene>
    <name evidence="10" type="ORF">GYA55_13790</name>
</gene>
<evidence type="ECO:0000256" key="6">
    <source>
        <dbReference type="ARBA" id="ARBA00023029"/>
    </source>
</evidence>
<keyword evidence="6" id="KW-0799">Topoisomerase</keyword>
<evidence type="ECO:0000256" key="7">
    <source>
        <dbReference type="ARBA" id="ARBA00023125"/>
    </source>
</evidence>
<dbReference type="Gene3D" id="3.30.565.10">
    <property type="entry name" value="Histidine kinase-like ATPase, C-terminal domain"/>
    <property type="match status" value="1"/>
</dbReference>
<sequence>MSEVTKQENEVAYNGAQIKVLEGLEAVRMRPSMYIGDTFDRGYHHLVFEVVDNAVDEALAGFCTDINITLHIDGSISVEDNGRGIPTDIHPTEGVSSVEVVMTKLHAGGKFEKNAYK</sequence>
<evidence type="ECO:0000313" key="11">
    <source>
        <dbReference type="Proteomes" id="UP000524246"/>
    </source>
</evidence>
<comment type="similarity">
    <text evidence="2">Belongs to the type II topoisomerase GyrB family.</text>
</comment>
<reference evidence="10 11" key="1">
    <citation type="journal article" date="2020" name="Biotechnol. Biofuels">
        <title>New insights from the biogas microbiome by comprehensive genome-resolved metagenomics of nearly 1600 species originating from multiple anaerobic digesters.</title>
        <authorList>
            <person name="Campanaro S."/>
            <person name="Treu L."/>
            <person name="Rodriguez-R L.M."/>
            <person name="Kovalovszki A."/>
            <person name="Ziels R.M."/>
            <person name="Maus I."/>
            <person name="Zhu X."/>
            <person name="Kougias P.G."/>
            <person name="Basile A."/>
            <person name="Luo G."/>
            <person name="Schluter A."/>
            <person name="Konstantinidis K.T."/>
            <person name="Angelidaki I."/>
        </authorList>
    </citation>
    <scope>NUCLEOTIDE SEQUENCE [LARGE SCALE GENOMIC DNA]</scope>
    <source>
        <strain evidence="10">AS27yjCOA_65</strain>
    </source>
</reference>
<dbReference type="PANTHER" id="PTHR45866">
    <property type="entry name" value="DNA GYRASE/TOPOISOMERASE SUBUNIT B"/>
    <property type="match status" value="1"/>
</dbReference>
<feature type="non-terminal residue" evidence="10">
    <location>
        <position position="117"/>
    </location>
</feature>
<organism evidence="10 11">
    <name type="scientific">SAR324 cluster bacterium</name>
    <dbReference type="NCBI Taxonomy" id="2024889"/>
    <lineage>
        <taxon>Bacteria</taxon>
        <taxon>Deltaproteobacteria</taxon>
        <taxon>SAR324 cluster</taxon>
    </lineage>
</organism>
<feature type="domain" description="Histidine kinase/HSP90-like ATPase" evidence="9">
    <location>
        <begin position="42"/>
        <end position="112"/>
    </location>
</feature>
<name>A0A7X9FU85_9DELT</name>
<dbReference type="GO" id="GO:0005524">
    <property type="term" value="F:ATP binding"/>
    <property type="evidence" value="ECO:0007669"/>
    <property type="project" value="UniProtKB-KW"/>
</dbReference>
<comment type="catalytic activity">
    <reaction evidence="1">
        <text>ATP-dependent breakage, passage and rejoining of double-stranded DNA.</text>
        <dbReference type="EC" id="5.6.2.2"/>
    </reaction>
</comment>
<dbReference type="EMBL" id="JAAZON010000629">
    <property type="protein sequence ID" value="NMC64231.1"/>
    <property type="molecule type" value="Genomic_DNA"/>
</dbReference>
<dbReference type="PANTHER" id="PTHR45866:SF1">
    <property type="entry name" value="DNA GYRASE SUBUNIT B, MITOCHONDRIAL"/>
    <property type="match status" value="1"/>
</dbReference>
<dbReference type="EC" id="5.6.2.2" evidence="3"/>
<protein>
    <recommendedName>
        <fullName evidence="3">DNA topoisomerase (ATP-hydrolyzing)</fullName>
        <ecNumber evidence="3">5.6.2.2</ecNumber>
    </recommendedName>
</protein>
<proteinExistence type="inferred from homology"/>
<evidence type="ECO:0000256" key="1">
    <source>
        <dbReference type="ARBA" id="ARBA00000185"/>
    </source>
</evidence>
<dbReference type="GO" id="GO:0003677">
    <property type="term" value="F:DNA binding"/>
    <property type="evidence" value="ECO:0007669"/>
    <property type="project" value="UniProtKB-KW"/>
</dbReference>
<evidence type="ECO:0000256" key="5">
    <source>
        <dbReference type="ARBA" id="ARBA00022840"/>
    </source>
</evidence>
<keyword evidence="7" id="KW-0238">DNA-binding</keyword>
<dbReference type="PRINTS" id="PR00418">
    <property type="entry name" value="TPI2FAMILY"/>
</dbReference>
<evidence type="ECO:0000256" key="4">
    <source>
        <dbReference type="ARBA" id="ARBA00022741"/>
    </source>
</evidence>
<dbReference type="AlphaFoldDB" id="A0A7X9FU85"/>
<keyword evidence="8" id="KW-0413">Isomerase</keyword>
<dbReference type="GO" id="GO:0003918">
    <property type="term" value="F:DNA topoisomerase type II (double strand cut, ATP-hydrolyzing) activity"/>
    <property type="evidence" value="ECO:0007669"/>
    <property type="project" value="UniProtKB-EC"/>
</dbReference>
<dbReference type="InterPro" id="IPR003594">
    <property type="entry name" value="HATPase_dom"/>
</dbReference>
<evidence type="ECO:0000256" key="2">
    <source>
        <dbReference type="ARBA" id="ARBA00010708"/>
    </source>
</evidence>
<evidence type="ECO:0000256" key="3">
    <source>
        <dbReference type="ARBA" id="ARBA00012895"/>
    </source>
</evidence>
<evidence type="ECO:0000256" key="8">
    <source>
        <dbReference type="ARBA" id="ARBA00023235"/>
    </source>
</evidence>
<evidence type="ECO:0000313" key="10">
    <source>
        <dbReference type="EMBL" id="NMC64231.1"/>
    </source>
</evidence>
<dbReference type="SUPFAM" id="SSF55874">
    <property type="entry name" value="ATPase domain of HSP90 chaperone/DNA topoisomerase II/histidine kinase"/>
    <property type="match status" value="1"/>
</dbReference>